<dbReference type="EMBL" id="JAKUCV010006715">
    <property type="protein sequence ID" value="KAJ4826275.1"/>
    <property type="molecule type" value="Genomic_DNA"/>
</dbReference>
<dbReference type="Proteomes" id="UP001141552">
    <property type="component" value="Unassembled WGS sequence"/>
</dbReference>
<evidence type="ECO:0000256" key="1">
    <source>
        <dbReference type="SAM" id="SignalP"/>
    </source>
</evidence>
<evidence type="ECO:0000313" key="3">
    <source>
        <dbReference type="Proteomes" id="UP001141552"/>
    </source>
</evidence>
<sequence length="76" mass="8294">MKSSEIACTVIFILFITVNAADASSRHAFLPNSVDFEPPPVFVTVTGCNNDCDTACCHCVIERQPPVCVLCCKEDR</sequence>
<organism evidence="2 3">
    <name type="scientific">Turnera subulata</name>
    <dbReference type="NCBI Taxonomy" id="218843"/>
    <lineage>
        <taxon>Eukaryota</taxon>
        <taxon>Viridiplantae</taxon>
        <taxon>Streptophyta</taxon>
        <taxon>Embryophyta</taxon>
        <taxon>Tracheophyta</taxon>
        <taxon>Spermatophyta</taxon>
        <taxon>Magnoliopsida</taxon>
        <taxon>eudicotyledons</taxon>
        <taxon>Gunneridae</taxon>
        <taxon>Pentapetalae</taxon>
        <taxon>rosids</taxon>
        <taxon>fabids</taxon>
        <taxon>Malpighiales</taxon>
        <taxon>Passifloraceae</taxon>
        <taxon>Turnera</taxon>
    </lineage>
</organism>
<proteinExistence type="predicted"/>
<dbReference type="AlphaFoldDB" id="A0A9Q0J3H7"/>
<evidence type="ECO:0008006" key="4">
    <source>
        <dbReference type="Google" id="ProtNLM"/>
    </source>
</evidence>
<dbReference type="OrthoDB" id="5673at2759"/>
<feature type="signal peptide" evidence="1">
    <location>
        <begin position="1"/>
        <end position="20"/>
    </location>
</feature>
<keyword evidence="1" id="KW-0732">Signal</keyword>
<protein>
    <recommendedName>
        <fullName evidence="4">Embryo surrounding factor 1 brassicaceae domain-containing protein</fullName>
    </recommendedName>
</protein>
<reference evidence="2" key="2">
    <citation type="journal article" date="2023" name="Plants (Basel)">
        <title>Annotation of the Turnera subulata (Passifloraceae) Draft Genome Reveals the S-Locus Evolved after the Divergence of Turneroideae from Passifloroideae in a Stepwise Manner.</title>
        <authorList>
            <person name="Henning P.M."/>
            <person name="Roalson E.H."/>
            <person name="Mir W."/>
            <person name="McCubbin A.G."/>
            <person name="Shore J.S."/>
        </authorList>
    </citation>
    <scope>NUCLEOTIDE SEQUENCE</scope>
    <source>
        <strain evidence="2">F60SS</strain>
    </source>
</reference>
<keyword evidence="3" id="KW-1185">Reference proteome</keyword>
<comment type="caution">
    <text evidence="2">The sequence shown here is derived from an EMBL/GenBank/DDBJ whole genome shotgun (WGS) entry which is preliminary data.</text>
</comment>
<reference evidence="2" key="1">
    <citation type="submission" date="2022-02" db="EMBL/GenBank/DDBJ databases">
        <authorList>
            <person name="Henning P.M."/>
            <person name="McCubbin A.G."/>
            <person name="Shore J.S."/>
        </authorList>
    </citation>
    <scope>NUCLEOTIDE SEQUENCE</scope>
    <source>
        <strain evidence="2">F60SS</strain>
        <tissue evidence="2">Leaves</tissue>
    </source>
</reference>
<gene>
    <name evidence="2" type="ORF">Tsubulata_018671</name>
</gene>
<name>A0A9Q0J3H7_9ROSI</name>
<feature type="chain" id="PRO_5040118427" description="Embryo surrounding factor 1 brassicaceae domain-containing protein" evidence="1">
    <location>
        <begin position="21"/>
        <end position="76"/>
    </location>
</feature>
<accession>A0A9Q0J3H7</accession>
<evidence type="ECO:0000313" key="2">
    <source>
        <dbReference type="EMBL" id="KAJ4826275.1"/>
    </source>
</evidence>